<name>A0AAE3RB71_9BACT</name>
<keyword evidence="2" id="KW-1185">Reference proteome</keyword>
<dbReference type="RefSeq" id="WP_314516401.1">
    <property type="nucleotide sequence ID" value="NZ_JASJOU010000013.1"/>
</dbReference>
<reference evidence="1" key="1">
    <citation type="submission" date="2023-05" db="EMBL/GenBank/DDBJ databases">
        <authorList>
            <person name="Zhang X."/>
        </authorList>
    </citation>
    <scope>NUCLEOTIDE SEQUENCE</scope>
    <source>
        <strain evidence="1">BD1B2-1</strain>
    </source>
</reference>
<dbReference type="EMBL" id="JASJOU010000013">
    <property type="protein sequence ID" value="MDJ1504769.1"/>
    <property type="molecule type" value="Genomic_DNA"/>
</dbReference>
<organism evidence="1 2">
    <name type="scientific">Xanthocytophaga agilis</name>
    <dbReference type="NCBI Taxonomy" id="3048010"/>
    <lineage>
        <taxon>Bacteria</taxon>
        <taxon>Pseudomonadati</taxon>
        <taxon>Bacteroidota</taxon>
        <taxon>Cytophagia</taxon>
        <taxon>Cytophagales</taxon>
        <taxon>Rhodocytophagaceae</taxon>
        <taxon>Xanthocytophaga</taxon>
    </lineage>
</organism>
<dbReference type="Proteomes" id="UP001232063">
    <property type="component" value="Unassembled WGS sequence"/>
</dbReference>
<gene>
    <name evidence="1" type="ORF">QNI22_29170</name>
</gene>
<evidence type="ECO:0000313" key="1">
    <source>
        <dbReference type="EMBL" id="MDJ1504769.1"/>
    </source>
</evidence>
<comment type="caution">
    <text evidence="1">The sequence shown here is derived from an EMBL/GenBank/DDBJ whole genome shotgun (WGS) entry which is preliminary data.</text>
</comment>
<accession>A0AAE3RB71</accession>
<evidence type="ECO:0000313" key="2">
    <source>
        <dbReference type="Proteomes" id="UP001232063"/>
    </source>
</evidence>
<proteinExistence type="predicted"/>
<sequence>MKFKIELSSYDLYDRPRVSYKIREYLEEFIEKHILFPKNIIVNAKTDVMLCIVLKKEKKGTIEVLPSSTIQGVKLYTLFLSYADILGSQNLVRDFVDLLYEAISIFFRENYKRIKKELLEEAKKHIDYEYLVNLPYPAPYDDQRYINDTSEMYKLVYLENLAFK</sequence>
<protein>
    <submittedName>
        <fullName evidence="1">Uncharacterized protein</fullName>
    </submittedName>
</protein>
<dbReference type="AlphaFoldDB" id="A0AAE3RB71"/>